<accession>A0ABW5Z4T0</accession>
<keyword evidence="1" id="KW-0472">Membrane</keyword>
<comment type="caution">
    <text evidence="2">The sequence shown here is derived from an EMBL/GenBank/DDBJ whole genome shotgun (WGS) entry which is preliminary data.</text>
</comment>
<dbReference type="RefSeq" id="WP_379804099.1">
    <property type="nucleotide sequence ID" value="NZ_JBHUOL010000006.1"/>
</dbReference>
<proteinExistence type="predicted"/>
<reference evidence="3" key="1">
    <citation type="journal article" date="2019" name="Int. J. Syst. Evol. Microbiol.">
        <title>The Global Catalogue of Microorganisms (GCM) 10K type strain sequencing project: providing services to taxonomists for standard genome sequencing and annotation.</title>
        <authorList>
            <consortium name="The Broad Institute Genomics Platform"/>
            <consortium name="The Broad Institute Genome Sequencing Center for Infectious Disease"/>
            <person name="Wu L."/>
            <person name="Ma J."/>
        </authorList>
    </citation>
    <scope>NUCLEOTIDE SEQUENCE [LARGE SCALE GENOMIC DNA]</scope>
    <source>
        <strain evidence="3">KCTC 52644</strain>
    </source>
</reference>
<evidence type="ECO:0000256" key="1">
    <source>
        <dbReference type="SAM" id="Phobius"/>
    </source>
</evidence>
<dbReference type="EMBL" id="JBHUOL010000006">
    <property type="protein sequence ID" value="MFD2907647.1"/>
    <property type="molecule type" value="Genomic_DNA"/>
</dbReference>
<keyword evidence="3" id="KW-1185">Reference proteome</keyword>
<sequence length="111" mass="12052">MNSGTCLHETKAEERNLTAQVLNGAKQFKTMKNLFLSLAFMLIGSFSFANTNVENVKLNEVIFDKIEVQAQADGSVEVTLSCGISGTLSWEGNPSTSDIVDVVAYLDDLLC</sequence>
<name>A0ABW5Z4T0_9FLAO</name>
<gene>
    <name evidence="2" type="ORF">ACFSX9_02760</name>
</gene>
<evidence type="ECO:0000313" key="3">
    <source>
        <dbReference type="Proteomes" id="UP001597549"/>
    </source>
</evidence>
<keyword evidence="1" id="KW-1133">Transmembrane helix</keyword>
<dbReference type="Proteomes" id="UP001597549">
    <property type="component" value="Unassembled WGS sequence"/>
</dbReference>
<evidence type="ECO:0000313" key="2">
    <source>
        <dbReference type="EMBL" id="MFD2907647.1"/>
    </source>
</evidence>
<feature type="transmembrane region" description="Helical" evidence="1">
    <location>
        <begin position="33"/>
        <end position="49"/>
    </location>
</feature>
<keyword evidence="1" id="KW-0812">Transmembrane</keyword>
<organism evidence="2 3">
    <name type="scientific">Flavobacterium ardleyense</name>
    <dbReference type="NCBI Taxonomy" id="2038737"/>
    <lineage>
        <taxon>Bacteria</taxon>
        <taxon>Pseudomonadati</taxon>
        <taxon>Bacteroidota</taxon>
        <taxon>Flavobacteriia</taxon>
        <taxon>Flavobacteriales</taxon>
        <taxon>Flavobacteriaceae</taxon>
        <taxon>Flavobacterium</taxon>
    </lineage>
</organism>
<protein>
    <submittedName>
        <fullName evidence="2">Uncharacterized protein</fullName>
    </submittedName>
</protein>